<name>A0AAJ1X0K2_9ACTN</name>
<dbReference type="RefSeq" id="WP_307199321.1">
    <property type="nucleotide sequence ID" value="NZ_JAUTAN010000001.1"/>
</dbReference>
<dbReference type="AlphaFoldDB" id="A0AAJ1X0K2"/>
<dbReference type="Pfam" id="PF13185">
    <property type="entry name" value="GAF_2"/>
    <property type="match status" value="1"/>
</dbReference>
<organism evidence="4 5">
    <name type="scientific">Nocardioides zeae</name>
    <dbReference type="NCBI Taxonomy" id="1457234"/>
    <lineage>
        <taxon>Bacteria</taxon>
        <taxon>Bacillati</taxon>
        <taxon>Actinomycetota</taxon>
        <taxon>Actinomycetes</taxon>
        <taxon>Propionibacteriales</taxon>
        <taxon>Nocardioidaceae</taxon>
        <taxon>Nocardioides</taxon>
    </lineage>
</organism>
<sequence>MDPLHDSAALAALADRLYARHDPGGTARLIVDQVGRLVPGADHVSLTLRHHGVNTTLAASDLVARDADDLQYALDEGPCVESTSTCRWIRSGEVGTDDRWPRWGPQARLLGVGAALSLDLPRGGRPQGAINIYSDASGGFHDRAGVDLARSYAAHAAHALASARLEMELRSAIGSRHVIGMAQDILIERFGLTQDSSFELLRRLSSSQEKKVRDVAEELVRSGRLPGD</sequence>
<dbReference type="Gene3D" id="3.30.450.40">
    <property type="match status" value="1"/>
</dbReference>
<dbReference type="PIRSF" id="PIRSF036625">
    <property type="entry name" value="GAF_ANTAR"/>
    <property type="match status" value="1"/>
</dbReference>
<evidence type="ECO:0000259" key="3">
    <source>
        <dbReference type="PROSITE" id="PS50921"/>
    </source>
</evidence>
<dbReference type="InterPro" id="IPR029016">
    <property type="entry name" value="GAF-like_dom_sf"/>
</dbReference>
<dbReference type="SUPFAM" id="SSF55781">
    <property type="entry name" value="GAF domain-like"/>
    <property type="match status" value="1"/>
</dbReference>
<proteinExistence type="predicted"/>
<dbReference type="InterPro" id="IPR003018">
    <property type="entry name" value="GAF"/>
</dbReference>
<dbReference type="Gene3D" id="1.10.10.10">
    <property type="entry name" value="Winged helix-like DNA-binding domain superfamily/Winged helix DNA-binding domain"/>
    <property type="match status" value="1"/>
</dbReference>
<dbReference type="Proteomes" id="UP001239215">
    <property type="component" value="Unassembled WGS sequence"/>
</dbReference>
<dbReference type="Pfam" id="PF03861">
    <property type="entry name" value="ANTAR"/>
    <property type="match status" value="1"/>
</dbReference>
<dbReference type="SMART" id="SM00065">
    <property type="entry name" value="GAF"/>
    <property type="match status" value="1"/>
</dbReference>
<gene>
    <name evidence="4" type="ORF">QE405_001210</name>
</gene>
<evidence type="ECO:0000256" key="1">
    <source>
        <dbReference type="ARBA" id="ARBA00023015"/>
    </source>
</evidence>
<accession>A0AAJ1X0K2</accession>
<dbReference type="EMBL" id="JAUTAN010000001">
    <property type="protein sequence ID" value="MDQ1103926.1"/>
    <property type="molecule type" value="Genomic_DNA"/>
</dbReference>
<keyword evidence="1" id="KW-0805">Transcription regulation</keyword>
<dbReference type="PROSITE" id="PS50921">
    <property type="entry name" value="ANTAR"/>
    <property type="match status" value="1"/>
</dbReference>
<protein>
    <recommendedName>
        <fullName evidence="3">ANTAR domain-containing protein</fullName>
    </recommendedName>
</protein>
<dbReference type="SMART" id="SM01012">
    <property type="entry name" value="ANTAR"/>
    <property type="match status" value="1"/>
</dbReference>
<evidence type="ECO:0000313" key="4">
    <source>
        <dbReference type="EMBL" id="MDQ1103926.1"/>
    </source>
</evidence>
<evidence type="ECO:0000313" key="5">
    <source>
        <dbReference type="Proteomes" id="UP001239215"/>
    </source>
</evidence>
<dbReference type="InterPro" id="IPR005561">
    <property type="entry name" value="ANTAR"/>
</dbReference>
<dbReference type="InterPro" id="IPR012074">
    <property type="entry name" value="GAF_ANTAR"/>
</dbReference>
<evidence type="ECO:0000256" key="2">
    <source>
        <dbReference type="ARBA" id="ARBA00023163"/>
    </source>
</evidence>
<reference evidence="4" key="1">
    <citation type="submission" date="2023-07" db="EMBL/GenBank/DDBJ databases">
        <title>Functional and genomic diversity of the sorghum phyllosphere microbiome.</title>
        <authorList>
            <person name="Shade A."/>
        </authorList>
    </citation>
    <scope>NUCLEOTIDE SEQUENCE</scope>
    <source>
        <strain evidence="4">SORGH_AS_1067</strain>
    </source>
</reference>
<dbReference type="InterPro" id="IPR036388">
    <property type="entry name" value="WH-like_DNA-bd_sf"/>
</dbReference>
<feature type="domain" description="ANTAR" evidence="3">
    <location>
        <begin position="159"/>
        <end position="220"/>
    </location>
</feature>
<dbReference type="GO" id="GO:0003723">
    <property type="term" value="F:RNA binding"/>
    <property type="evidence" value="ECO:0007669"/>
    <property type="project" value="InterPro"/>
</dbReference>
<keyword evidence="2" id="KW-0804">Transcription</keyword>
<comment type="caution">
    <text evidence="4">The sequence shown here is derived from an EMBL/GenBank/DDBJ whole genome shotgun (WGS) entry which is preliminary data.</text>
</comment>